<reference evidence="1" key="1">
    <citation type="submission" date="2018-01" db="EMBL/GenBank/DDBJ databases">
        <title>Genomic characterization of Leptospira inadai serogroup Lyme isolated from captured rat in Brazil and comparative analysis with human reference strain.</title>
        <authorList>
            <person name="Moreno L.Z."/>
            <person name="Loureiro A.P."/>
            <person name="Miraglia F."/>
            <person name="Kremer F.S."/>
            <person name="Eslabao M.R."/>
            <person name="Dellagostin O.A."/>
            <person name="Lilenbaum W."/>
            <person name="Moreno A.M."/>
        </authorList>
    </citation>
    <scope>NUCLEOTIDE SEQUENCE [LARGE SCALE GENOMIC DNA]</scope>
    <source>
        <strain evidence="1">M34/99</strain>
    </source>
</reference>
<evidence type="ECO:0000313" key="1">
    <source>
        <dbReference type="EMBL" id="PNV73366.1"/>
    </source>
</evidence>
<evidence type="ECO:0000313" key="2">
    <source>
        <dbReference type="Proteomes" id="UP000094669"/>
    </source>
</evidence>
<comment type="caution">
    <text evidence="1">The sequence shown here is derived from an EMBL/GenBank/DDBJ whole genome shotgun (WGS) entry which is preliminary data.</text>
</comment>
<proteinExistence type="predicted"/>
<organism evidence="1 2">
    <name type="scientific">Leptospira inadai serovar Lyme</name>
    <dbReference type="NCBI Taxonomy" id="293084"/>
    <lineage>
        <taxon>Bacteria</taxon>
        <taxon>Pseudomonadati</taxon>
        <taxon>Spirochaetota</taxon>
        <taxon>Spirochaetia</taxon>
        <taxon>Leptospirales</taxon>
        <taxon>Leptospiraceae</taxon>
        <taxon>Leptospira</taxon>
    </lineage>
</organism>
<accession>A0ABX4YF79</accession>
<gene>
    <name evidence="1" type="ORF">BES34_017270</name>
</gene>
<name>A0ABX4YF79_9LEPT</name>
<sequence>MKFLFFLLLSYLVFRFVQRVLSPISKEGRAGFRVIFPDPSQNVGREKDISDKARILEKKDSENR</sequence>
<protein>
    <submittedName>
        <fullName evidence="1">Uncharacterized protein</fullName>
    </submittedName>
</protein>
<dbReference type="Proteomes" id="UP000094669">
    <property type="component" value="Unassembled WGS sequence"/>
</dbReference>
<dbReference type="EMBL" id="MCRM02000023">
    <property type="protein sequence ID" value="PNV73366.1"/>
    <property type="molecule type" value="Genomic_DNA"/>
</dbReference>
<keyword evidence="2" id="KW-1185">Reference proteome</keyword>